<dbReference type="GeneID" id="2844975"/>
<keyword evidence="5" id="KW-1185">Reference proteome</keyword>
<accession>Q6L1D1</accession>
<dbReference type="eggNOG" id="arCOG00701">
    <property type="taxonomic scope" value="Archaea"/>
</dbReference>
<dbReference type="Pfam" id="PF03009">
    <property type="entry name" value="GDPD"/>
    <property type="match status" value="1"/>
</dbReference>
<dbReference type="PANTHER" id="PTHR46211">
    <property type="entry name" value="GLYCEROPHOSPHORYL DIESTER PHOSPHODIESTERASE"/>
    <property type="match status" value="1"/>
</dbReference>
<dbReference type="HOGENOM" id="CLU_030006_3_6_2"/>
<dbReference type="PANTHER" id="PTHR46211:SF1">
    <property type="entry name" value="GLYCEROPHOSPHODIESTER PHOSPHODIESTERASE, CYTOPLASMIC"/>
    <property type="match status" value="1"/>
</dbReference>
<dbReference type="KEGG" id="pto:PTO0636"/>
<dbReference type="EC" id="3.1.4.46" evidence="2"/>
<dbReference type="InterPro" id="IPR017946">
    <property type="entry name" value="PLC-like_Pdiesterase_TIM-brl"/>
</dbReference>
<reference evidence="2 4" key="1">
    <citation type="journal article" date="2004" name="Proc. Natl. Acad. Sci. U.S.A.">
        <title>Genome sequence of Picrophilus torridus and its implications for life around pH 0.</title>
        <authorList>
            <person name="Futterer O."/>
            <person name="Angelov A."/>
            <person name="Liesegang H."/>
            <person name="Gottschalk G."/>
            <person name="Schleper C."/>
            <person name="Schepers B."/>
            <person name="Dock C."/>
            <person name="Antranikian G."/>
            <person name="Liebl W."/>
        </authorList>
    </citation>
    <scope>NUCLEOTIDE SEQUENCE [LARGE SCALE GENOMIC DNA]</scope>
    <source>
        <strain evidence="4">ATCC 700027 / DSM 9790 / JCM 10055 / NBRC 100828</strain>
        <strain evidence="2">DSM 9790</strain>
    </source>
</reference>
<keyword evidence="2" id="KW-0378">Hydrolase</keyword>
<reference evidence="3 5" key="3">
    <citation type="submission" date="2017-04" db="EMBL/GenBank/DDBJ databases">
        <authorList>
            <person name="Varghese N."/>
            <person name="Submissions S."/>
        </authorList>
    </citation>
    <scope>NUCLEOTIDE SEQUENCE [LARGE SCALE GENOMIC DNA]</scope>
    <source>
        <strain evidence="3 5">DSM 9789</strain>
    </source>
</reference>
<accession>A0A8G2FVZ6</accession>
<evidence type="ECO:0000259" key="1">
    <source>
        <dbReference type="PROSITE" id="PS51704"/>
    </source>
</evidence>
<dbReference type="PROSITE" id="PS50007">
    <property type="entry name" value="PIPLC_X_DOMAIN"/>
    <property type="match status" value="1"/>
</dbReference>
<dbReference type="RefSeq" id="WP_011177437.1">
    <property type="nucleotide sequence ID" value="NC_005877.1"/>
</dbReference>
<dbReference type="InterPro" id="IPR030395">
    <property type="entry name" value="GP_PDE_dom"/>
</dbReference>
<dbReference type="GO" id="GO:0008889">
    <property type="term" value="F:glycerophosphodiester phosphodiesterase activity"/>
    <property type="evidence" value="ECO:0007669"/>
    <property type="project" value="UniProtKB-EC"/>
</dbReference>
<dbReference type="Gene3D" id="3.20.20.190">
    <property type="entry name" value="Phosphatidylinositol (PI) phosphodiesterase"/>
    <property type="match status" value="1"/>
</dbReference>
<proteinExistence type="predicted"/>
<dbReference type="OrthoDB" id="57134at2157"/>
<dbReference type="Proteomes" id="UP000192315">
    <property type="component" value="Unassembled WGS sequence"/>
</dbReference>
<dbReference type="STRING" id="263820.PTO0636"/>
<dbReference type="PaxDb" id="263820-PTO0636"/>
<dbReference type="EMBL" id="FWYE01000001">
    <property type="protein sequence ID" value="SMD30474.1"/>
    <property type="molecule type" value="Genomic_DNA"/>
</dbReference>
<feature type="domain" description="GP-PDE" evidence="1">
    <location>
        <begin position="9"/>
        <end position="235"/>
    </location>
</feature>
<evidence type="ECO:0000313" key="3">
    <source>
        <dbReference type="EMBL" id="SMD30474.1"/>
    </source>
</evidence>
<dbReference type="SUPFAM" id="SSF51695">
    <property type="entry name" value="PLC-like phosphodiesterases"/>
    <property type="match status" value="1"/>
</dbReference>
<organism evidence="2 4">
    <name type="scientific">Picrophilus torridus (strain ATCC 700027 / DSM 9790 / JCM 10055 / NBRC 100828 / KAW 2/3)</name>
    <dbReference type="NCBI Taxonomy" id="1122961"/>
    <lineage>
        <taxon>Archaea</taxon>
        <taxon>Methanobacteriati</taxon>
        <taxon>Thermoplasmatota</taxon>
        <taxon>Thermoplasmata</taxon>
        <taxon>Thermoplasmatales</taxon>
        <taxon>Picrophilaceae</taxon>
        <taxon>Picrophilus</taxon>
    </lineage>
</organism>
<dbReference type="CDD" id="cd08556">
    <property type="entry name" value="GDPD"/>
    <property type="match status" value="1"/>
</dbReference>
<evidence type="ECO:0000313" key="5">
    <source>
        <dbReference type="Proteomes" id="UP000192315"/>
    </source>
</evidence>
<dbReference type="EMBL" id="AE017261">
    <property type="protein sequence ID" value="AAT43221.1"/>
    <property type="molecule type" value="Genomic_DNA"/>
</dbReference>
<evidence type="ECO:0000313" key="2">
    <source>
        <dbReference type="EMBL" id="AAT43221.1"/>
    </source>
</evidence>
<sequence length="237" mass="27310">MHFIDSKDFFIIAHRGSSRFTENTISAFNDAVSAGVDAVELDVQLTKDSVPVIFHDLDAKRLANVDRKIYNMSARDIKSLSLPGNERVPTLIEVLENFKGMNIFLELKFRDDVGEKRIKDTVSRVHSIINARNAINRIVIISFNHDAIELFKKMDKNARVGYLFYRPDKIINDDKIKIDVLLPFYELVDNEFMKNYSKYKIIPWTVNDMDEFNRLKNLGVSGIISDKAIDFLSYVVP</sequence>
<dbReference type="PATRIC" id="fig|263820.9.peg.668"/>
<evidence type="ECO:0000313" key="4">
    <source>
        <dbReference type="Proteomes" id="UP000000438"/>
    </source>
</evidence>
<protein>
    <submittedName>
        <fullName evidence="2">Glycerophosphoryl diester phosphodiesterase</fullName>
        <ecNumber evidence="2">3.1.4.46</ecNumber>
    </submittedName>
</protein>
<reference evidence="2" key="2">
    <citation type="submission" date="2004-02" db="EMBL/GenBank/DDBJ databases">
        <authorList>
            <person name="Fuetterer O."/>
            <person name="Angelov A."/>
            <person name="Liesegang H."/>
            <person name="Gottschalk G."/>
            <person name="Schleper C."/>
            <person name="Schepers B."/>
            <person name="Dock C."/>
            <person name="Antranikian G."/>
            <person name="Liebl W."/>
        </authorList>
    </citation>
    <scope>NUCLEOTIDE SEQUENCE</scope>
    <source>
        <strain evidence="2">DSM 9790</strain>
    </source>
</reference>
<dbReference type="PROSITE" id="PS51704">
    <property type="entry name" value="GP_PDE"/>
    <property type="match status" value="1"/>
</dbReference>
<dbReference type="InParanoid" id="Q6L1D1"/>
<dbReference type="GO" id="GO:0006629">
    <property type="term" value="P:lipid metabolic process"/>
    <property type="evidence" value="ECO:0007669"/>
    <property type="project" value="InterPro"/>
</dbReference>
<gene>
    <name evidence="2" type="ordered locus">PTO0636</name>
    <name evidence="3" type="ORF">SAMN02745355_0356</name>
</gene>
<dbReference type="AlphaFoldDB" id="Q6L1D1"/>
<name>Q6L1D1_PICTO</name>
<dbReference type="Proteomes" id="UP000000438">
    <property type="component" value="Chromosome"/>
</dbReference>